<dbReference type="GO" id="GO:0006406">
    <property type="term" value="P:mRNA export from nucleus"/>
    <property type="evidence" value="ECO:0007669"/>
    <property type="project" value="InterPro"/>
</dbReference>
<dbReference type="Pfam" id="PF09088">
    <property type="entry name" value="MIF4G_like"/>
    <property type="match status" value="1"/>
</dbReference>
<dbReference type="GO" id="GO:0006370">
    <property type="term" value="P:7-methylguanosine mRNA capping"/>
    <property type="evidence" value="ECO:0007669"/>
    <property type="project" value="UniProtKB-KW"/>
</dbReference>
<evidence type="ECO:0000256" key="7">
    <source>
        <dbReference type="ARBA" id="ARBA00023187"/>
    </source>
</evidence>
<accession>A0A914ZZ78</accession>
<dbReference type="Proteomes" id="UP000887569">
    <property type="component" value="Unplaced"/>
</dbReference>
<evidence type="ECO:0000256" key="2">
    <source>
        <dbReference type="ARBA" id="ARBA00007413"/>
    </source>
</evidence>
<evidence type="ECO:0000256" key="8">
    <source>
        <dbReference type="ARBA" id="ARBA00023242"/>
    </source>
</evidence>
<evidence type="ECO:0000256" key="3">
    <source>
        <dbReference type="ARBA" id="ARBA00019879"/>
    </source>
</evidence>
<keyword evidence="8" id="KW-0539">Nucleus</keyword>
<feature type="domain" description="MIF4G" evidence="11">
    <location>
        <begin position="44"/>
        <end position="256"/>
    </location>
</feature>
<keyword evidence="4" id="KW-0507">mRNA processing</keyword>
<keyword evidence="7" id="KW-0508">mRNA splicing</keyword>
<dbReference type="SMART" id="SM00543">
    <property type="entry name" value="MIF4G"/>
    <property type="match status" value="1"/>
</dbReference>
<dbReference type="AlphaFoldDB" id="A0A914ZZ78"/>
<reference evidence="13" key="1">
    <citation type="submission" date="2022-11" db="UniProtKB">
        <authorList>
            <consortium name="WormBaseParasite"/>
        </authorList>
    </citation>
    <scope>IDENTIFICATION</scope>
</reference>
<evidence type="ECO:0000259" key="11">
    <source>
        <dbReference type="SMART" id="SM00543"/>
    </source>
</evidence>
<dbReference type="GO" id="GO:0031047">
    <property type="term" value="P:regulatory ncRNA-mediated gene silencing"/>
    <property type="evidence" value="ECO:0007669"/>
    <property type="project" value="UniProtKB-KW"/>
</dbReference>
<dbReference type="SUPFAM" id="SSF48371">
    <property type="entry name" value="ARM repeat"/>
    <property type="match status" value="3"/>
</dbReference>
<evidence type="ECO:0000256" key="5">
    <source>
        <dbReference type="ARBA" id="ARBA00023042"/>
    </source>
</evidence>
<dbReference type="GO" id="GO:0003729">
    <property type="term" value="F:mRNA binding"/>
    <property type="evidence" value="ECO:0007669"/>
    <property type="project" value="TreeGrafter"/>
</dbReference>
<dbReference type="InterPro" id="IPR015172">
    <property type="entry name" value="MIF4G-like_typ-1"/>
</dbReference>
<dbReference type="Pfam" id="PF02854">
    <property type="entry name" value="MIF4G"/>
    <property type="match status" value="1"/>
</dbReference>
<feature type="region of interest" description="Disordered" evidence="10">
    <location>
        <begin position="675"/>
        <end position="702"/>
    </location>
</feature>
<name>A0A914ZZ78_PARUN</name>
<dbReference type="FunFam" id="1.25.40.180:FF:000010">
    <property type="entry name" value="Nuclear cap-binding protein subunit 1"/>
    <property type="match status" value="1"/>
</dbReference>
<dbReference type="InterPro" id="IPR027159">
    <property type="entry name" value="CBP80"/>
</dbReference>
<evidence type="ECO:0000256" key="9">
    <source>
        <dbReference type="ARBA" id="ARBA00030965"/>
    </source>
</evidence>
<dbReference type="PANTHER" id="PTHR12412">
    <property type="entry name" value="CAP BINDING PROTEIN"/>
    <property type="match status" value="1"/>
</dbReference>
<keyword evidence="5" id="KW-0506">mRNA capping</keyword>
<evidence type="ECO:0000256" key="6">
    <source>
        <dbReference type="ARBA" id="ARBA00023158"/>
    </source>
</evidence>
<dbReference type="GO" id="GO:0000184">
    <property type="term" value="P:nuclear-transcribed mRNA catabolic process, nonsense-mediated decay"/>
    <property type="evidence" value="ECO:0007669"/>
    <property type="project" value="TreeGrafter"/>
</dbReference>
<dbReference type="GO" id="GO:0008380">
    <property type="term" value="P:RNA splicing"/>
    <property type="evidence" value="ECO:0007669"/>
    <property type="project" value="UniProtKB-KW"/>
</dbReference>
<dbReference type="Pfam" id="PF09090">
    <property type="entry name" value="MIF4G_like_2"/>
    <property type="match status" value="1"/>
</dbReference>
<evidence type="ECO:0000313" key="13">
    <source>
        <dbReference type="WBParaSite" id="PgE013_g001_t02"/>
    </source>
</evidence>
<keyword evidence="6" id="KW-0943">RNA-mediated gene silencing</keyword>
<dbReference type="GO" id="GO:0005846">
    <property type="term" value="C:nuclear cap binding complex"/>
    <property type="evidence" value="ECO:0007669"/>
    <property type="project" value="InterPro"/>
</dbReference>
<dbReference type="GO" id="GO:0005634">
    <property type="term" value="C:nucleus"/>
    <property type="evidence" value="ECO:0007669"/>
    <property type="project" value="UniProtKB-SubCell"/>
</dbReference>
<sequence>MSMKLLSGKFGCVTMRTDRKRPPDSRDEENFFKRRKLVGPEEMDDRLKSLIARAFDDTTTSSLETNLESLSQVLQIDYFDFKEGLLRVLPQCVYFLPDRIAVFSTLVGLINKSVPNFGQSMVEKVLQKLHLKLQTSNYSHALRLVIFLSDLVNCHVITPSSFIHFIEGIIETAFEESIPQVRSDWFIYAVLRCLPYVGRELYENESRTLEKIITQIGKYIAQRNKHHVKMLQAWRESPHEQEEYLDCLWAQIGKLQADSWKETHLKRYYVAFDGTLAGAMQHDMSDFSVPAHSPENVYPLPSVIFRLFDYADCPDEGPLLPGAHSIERFLVEEDLHWIIEQNIWNKKQCAMELFAYRKRHNVPISYATLEVIFSQLFRLPEPPTRPLFYGSLIIELCKLEKTMPQVVAQAAELLYQRIDTMQFSLIDQFVDWFSFHLSNFDYRWSWSDWSDCLNCGTLHRRQFFMREVAEKCMRLSYHQRMLTFVPASFHSILPEKPEILYYLGDGGQANASLAARLNEAFQERTPPDKMTEMLKRIATSGSRRSVVLSTFVAVLLNASHKTISFSFSALTKYFATLKEMIGNSDALQLTVLRTVYRVWIRSHQMVLVIVNKMINMTLLEPKVVVEWILSDEMNPEFAKMWTWELLNAAFDYVGYQLCHVHQNAHRLKVEADTGEDSSECSCSCSNSDSEESSLEERMKGGDNGKEKVEQELVTIENEIKWLRETLKNLLLSIVRKFIVKLTQHVAMRDSKKTSIDANSYVYIVDRFSGFLMKNWKYIFEFKVALEEELCKSHPVDAQVIGTYEKFLALKS</sequence>
<evidence type="ECO:0000313" key="12">
    <source>
        <dbReference type="Proteomes" id="UP000887569"/>
    </source>
</evidence>
<comment type="similarity">
    <text evidence="2">Belongs to the NCBP1 family.</text>
</comment>
<proteinExistence type="inferred from homology"/>
<dbReference type="GO" id="GO:0000339">
    <property type="term" value="F:RNA cap binding"/>
    <property type="evidence" value="ECO:0007669"/>
    <property type="project" value="InterPro"/>
</dbReference>
<protein>
    <recommendedName>
        <fullName evidence="3">Nuclear cap-binding protein subunit 1</fullName>
    </recommendedName>
    <alternativeName>
        <fullName evidence="9">80 kDa nuclear cap-binding protein</fullName>
    </alternativeName>
</protein>
<keyword evidence="12" id="KW-1185">Reference proteome</keyword>
<dbReference type="InterPro" id="IPR016024">
    <property type="entry name" value="ARM-type_fold"/>
</dbReference>
<evidence type="ECO:0000256" key="1">
    <source>
        <dbReference type="ARBA" id="ARBA00004123"/>
    </source>
</evidence>
<dbReference type="PANTHER" id="PTHR12412:SF2">
    <property type="entry name" value="NUCLEAR CAP-BINDING PROTEIN SUBUNIT 1"/>
    <property type="match status" value="1"/>
</dbReference>
<evidence type="ECO:0000256" key="10">
    <source>
        <dbReference type="SAM" id="MobiDB-lite"/>
    </source>
</evidence>
<dbReference type="WBParaSite" id="PgE013_g001_t02">
    <property type="protein sequence ID" value="PgE013_g001_t02"/>
    <property type="gene ID" value="PgE013_g001"/>
</dbReference>
<dbReference type="Gene3D" id="1.25.40.180">
    <property type="match status" value="3"/>
</dbReference>
<comment type="subcellular location">
    <subcellularLocation>
        <location evidence="1">Nucleus</location>
    </subcellularLocation>
</comment>
<organism evidence="12 13">
    <name type="scientific">Parascaris univalens</name>
    <name type="common">Nematode worm</name>
    <dbReference type="NCBI Taxonomy" id="6257"/>
    <lineage>
        <taxon>Eukaryota</taxon>
        <taxon>Metazoa</taxon>
        <taxon>Ecdysozoa</taxon>
        <taxon>Nematoda</taxon>
        <taxon>Chromadorea</taxon>
        <taxon>Rhabditida</taxon>
        <taxon>Spirurina</taxon>
        <taxon>Ascaridomorpha</taxon>
        <taxon>Ascaridoidea</taxon>
        <taxon>Ascarididae</taxon>
        <taxon>Parascaris</taxon>
    </lineage>
</organism>
<evidence type="ECO:0000256" key="4">
    <source>
        <dbReference type="ARBA" id="ARBA00022664"/>
    </source>
</evidence>
<dbReference type="InterPro" id="IPR015174">
    <property type="entry name" value="MIF4G-like_typ-2"/>
</dbReference>
<dbReference type="InterPro" id="IPR003890">
    <property type="entry name" value="MIF4G-like_typ-3"/>
</dbReference>